<sequence>MAARGGRGGGRGGRGGGASGKPQMPIGHLAYADIIAYSGEGTDVLYPPADVPDTEYPTEREARIAARYNTMTSEMKFTPFWIDAPVKASTDIERYSDRFKLGQSSADGTPTATLASLHDDRNYDRGLLPNAAFEAILAKEKKKRGRDGASRTRRQKIKVSDALAGDDENAEGKEGDQSGSEMEEDPDMLEEEEEEEDNDYEDNYFDNGEDDGGDGDALGGGGDEDGGTFD</sequence>
<dbReference type="PANTHER" id="PTHR15367">
    <property type="entry name" value="DNA-DIRECTED RNA POLYMERASE III"/>
    <property type="match status" value="1"/>
</dbReference>
<comment type="subunit">
    <text evidence="4">Component of the RNA polymerase III (Pol III) complex.</text>
</comment>
<feature type="compositionally biased region" description="Acidic residues" evidence="5">
    <location>
        <begin position="181"/>
        <end position="214"/>
    </location>
</feature>
<evidence type="ECO:0000256" key="4">
    <source>
        <dbReference type="PIRNR" id="PIRNR000777"/>
    </source>
</evidence>
<evidence type="ECO:0000256" key="2">
    <source>
        <dbReference type="ARBA" id="ARBA00008352"/>
    </source>
</evidence>
<accession>A0A1Y2EL08</accession>
<proteinExistence type="inferred from homology"/>
<dbReference type="STRING" id="106004.A0A1Y2EL08"/>
<comment type="subcellular location">
    <subcellularLocation>
        <location evidence="1 4">Nucleus</location>
    </subcellularLocation>
</comment>
<dbReference type="InterPro" id="IPR024661">
    <property type="entry name" value="RNA_pol_III_Rpc31"/>
</dbReference>
<evidence type="ECO:0000256" key="3">
    <source>
        <dbReference type="ARBA" id="ARBA00023242"/>
    </source>
</evidence>
<dbReference type="GO" id="GO:0005666">
    <property type="term" value="C:RNA polymerase III complex"/>
    <property type="evidence" value="ECO:0007669"/>
    <property type="project" value="UniProtKB-UniRule"/>
</dbReference>
<feature type="region of interest" description="Disordered" evidence="5">
    <location>
        <begin position="1"/>
        <end position="24"/>
    </location>
</feature>
<feature type="compositionally biased region" description="Gly residues" evidence="5">
    <location>
        <begin position="1"/>
        <end position="19"/>
    </location>
</feature>
<dbReference type="OrthoDB" id="5377312at2759"/>
<comment type="similarity">
    <text evidence="2 4">Belongs to the eukaryotic RPC7 RNA polymerase subunit family.</text>
</comment>
<evidence type="ECO:0000313" key="6">
    <source>
        <dbReference type="EMBL" id="ORY72243.1"/>
    </source>
</evidence>
<keyword evidence="6" id="KW-0240">DNA-directed RNA polymerase</keyword>
<protein>
    <recommendedName>
        <fullName evidence="4">DNA-directed RNA polymerase III subunit</fullName>
    </recommendedName>
</protein>
<dbReference type="PIRSF" id="PIRSF000777">
    <property type="entry name" value="RNA_polIII_C31"/>
    <property type="match status" value="1"/>
</dbReference>
<organism evidence="6 7">
    <name type="scientific">Leucosporidium creatinivorum</name>
    <dbReference type="NCBI Taxonomy" id="106004"/>
    <lineage>
        <taxon>Eukaryota</taxon>
        <taxon>Fungi</taxon>
        <taxon>Dikarya</taxon>
        <taxon>Basidiomycota</taxon>
        <taxon>Pucciniomycotina</taxon>
        <taxon>Microbotryomycetes</taxon>
        <taxon>Leucosporidiales</taxon>
        <taxon>Leucosporidium</taxon>
    </lineage>
</organism>
<keyword evidence="6" id="KW-0804">Transcription</keyword>
<dbReference type="GO" id="GO:0006383">
    <property type="term" value="P:transcription by RNA polymerase III"/>
    <property type="evidence" value="ECO:0007669"/>
    <property type="project" value="UniProtKB-UniRule"/>
</dbReference>
<evidence type="ECO:0000256" key="5">
    <source>
        <dbReference type="SAM" id="MobiDB-lite"/>
    </source>
</evidence>
<evidence type="ECO:0000313" key="7">
    <source>
        <dbReference type="Proteomes" id="UP000193467"/>
    </source>
</evidence>
<dbReference type="Proteomes" id="UP000193467">
    <property type="component" value="Unassembled WGS sequence"/>
</dbReference>
<comment type="caution">
    <text evidence="6">The sequence shown here is derived from an EMBL/GenBank/DDBJ whole genome shotgun (WGS) entry which is preliminary data.</text>
</comment>
<gene>
    <name evidence="6" type="ORF">BCR35DRAFT_307801</name>
</gene>
<keyword evidence="7" id="KW-1185">Reference proteome</keyword>
<dbReference type="AlphaFoldDB" id="A0A1Y2EL08"/>
<feature type="compositionally biased region" description="Basic residues" evidence="5">
    <location>
        <begin position="140"/>
        <end position="157"/>
    </location>
</feature>
<reference evidence="6 7" key="1">
    <citation type="submission" date="2016-07" db="EMBL/GenBank/DDBJ databases">
        <title>Pervasive Adenine N6-methylation of Active Genes in Fungi.</title>
        <authorList>
            <consortium name="DOE Joint Genome Institute"/>
            <person name="Mondo S.J."/>
            <person name="Dannebaum R.O."/>
            <person name="Kuo R.C."/>
            <person name="Labutti K."/>
            <person name="Haridas S."/>
            <person name="Kuo A."/>
            <person name="Salamov A."/>
            <person name="Ahrendt S.R."/>
            <person name="Lipzen A."/>
            <person name="Sullivan W."/>
            <person name="Andreopoulos W.B."/>
            <person name="Clum A."/>
            <person name="Lindquist E."/>
            <person name="Daum C."/>
            <person name="Ramamoorthy G.K."/>
            <person name="Gryganskyi A."/>
            <person name="Culley D."/>
            <person name="Magnuson J.K."/>
            <person name="James T.Y."/>
            <person name="O'Malley M.A."/>
            <person name="Stajich J.E."/>
            <person name="Spatafora J.W."/>
            <person name="Visel A."/>
            <person name="Grigoriev I.V."/>
        </authorList>
    </citation>
    <scope>NUCLEOTIDE SEQUENCE [LARGE SCALE GENOMIC DNA]</scope>
    <source>
        <strain evidence="6 7">62-1032</strain>
    </source>
</reference>
<name>A0A1Y2EL08_9BASI</name>
<dbReference type="EMBL" id="MCGR01000053">
    <property type="protein sequence ID" value="ORY72243.1"/>
    <property type="molecule type" value="Genomic_DNA"/>
</dbReference>
<dbReference type="Pfam" id="PF11705">
    <property type="entry name" value="RNA_pol_3_Rpc31"/>
    <property type="match status" value="1"/>
</dbReference>
<evidence type="ECO:0000256" key="1">
    <source>
        <dbReference type="ARBA" id="ARBA00004123"/>
    </source>
</evidence>
<feature type="region of interest" description="Disordered" evidence="5">
    <location>
        <begin position="139"/>
        <end position="230"/>
    </location>
</feature>
<dbReference type="InParanoid" id="A0A1Y2EL08"/>
<dbReference type="PANTHER" id="PTHR15367:SF2">
    <property type="entry name" value="DNA-DIRECTED RNA POLYMERASE III SUBUNIT"/>
    <property type="match status" value="1"/>
</dbReference>
<keyword evidence="3 4" id="KW-0539">Nucleus</keyword>
<comment type="function">
    <text evidence="4">DNA-dependent RNA polymerase catalyzes the transcription of DNA into RNA using the four ribonucleoside triphosphates as substrates. Specific peripheric component of RNA polymerase III which synthesizes small RNAs, such as 5S rRNA and tRNAs.</text>
</comment>